<gene>
    <name evidence="1" type="ORF">GL263_09505</name>
</gene>
<evidence type="ECO:0000313" key="2">
    <source>
        <dbReference type="Proteomes" id="UP000766698"/>
    </source>
</evidence>
<evidence type="ECO:0000313" key="1">
    <source>
        <dbReference type="EMBL" id="MBB1243793.1"/>
    </source>
</evidence>
<proteinExistence type="predicted"/>
<dbReference type="EMBL" id="WMLF01000099">
    <property type="protein sequence ID" value="MBB1243793.1"/>
    <property type="molecule type" value="Genomic_DNA"/>
</dbReference>
<reference evidence="2" key="1">
    <citation type="journal article" date="2020" name="Syst. Appl. Microbiol.">
        <title>Streptomyces alkaliterrae sp. nov., isolated from an alkaline soil, and emended descriptions of Streptomyces alkaliphilus, Streptomyces calidiresistens and Streptomyces durbertensis.</title>
        <authorList>
            <person name="Swiecimska M."/>
            <person name="Golinska P."/>
            <person name="Nouioui I."/>
            <person name="Wypij M."/>
            <person name="Rai M."/>
            <person name="Sangal V."/>
            <person name="Goodfellow M."/>
        </authorList>
    </citation>
    <scope>NUCLEOTIDE SEQUENCE [LARGE SCALE GENOMIC DNA]</scope>
    <source>
        <strain evidence="2">DSM 104538</strain>
    </source>
</reference>
<dbReference type="RefSeq" id="WP_182855161.1">
    <property type="nucleotide sequence ID" value="NZ_WMLF01000099.1"/>
</dbReference>
<organism evidence="1 2">
    <name type="scientific">Streptomyces durbertensis</name>
    <dbReference type="NCBI Taxonomy" id="2448886"/>
    <lineage>
        <taxon>Bacteria</taxon>
        <taxon>Bacillati</taxon>
        <taxon>Actinomycetota</taxon>
        <taxon>Actinomycetes</taxon>
        <taxon>Kitasatosporales</taxon>
        <taxon>Streptomycetaceae</taxon>
        <taxon>Streptomyces</taxon>
    </lineage>
</organism>
<dbReference type="Proteomes" id="UP000766698">
    <property type="component" value="Unassembled WGS sequence"/>
</dbReference>
<keyword evidence="2" id="KW-1185">Reference proteome</keyword>
<name>A0ABR6EF46_9ACTN</name>
<sequence>MAKPSWQLRRNGRLVGTLTLTEVDMFWSDCRFEPAAAWEELAPLFAASRDAWRRGDKDAALAADEAIHEQGLVLFPDDGGAPIEEFLIRINGEDARFRY</sequence>
<protein>
    <submittedName>
        <fullName evidence="1">Uncharacterized protein</fullName>
    </submittedName>
</protein>
<comment type="caution">
    <text evidence="1">The sequence shown here is derived from an EMBL/GenBank/DDBJ whole genome shotgun (WGS) entry which is preliminary data.</text>
</comment>
<accession>A0ABR6EF46</accession>